<sequence length="208" mass="22667">MKFTFIIAATLLVMSTPTSANLISNGDFQTCDFTHWGLDTDGFGEPADTSNFTIIDEAGQCSAQVSTGNPFATEFANTLFTNLDLSSVSPDAILDLQFDWTFSGFDLQTDEFSDAFSVVLNNGMDLEELLFVFEDGSGTFFTQLDASYDGFSLDFALLPGFNAESYASIFTLDNVALTERVEVTAPHTSLLIAFGLCAVALRRKLQQQ</sequence>
<dbReference type="KEGG" id="smaa:IT774_02900"/>
<evidence type="ECO:0000313" key="3">
    <source>
        <dbReference type="Proteomes" id="UP000595095"/>
    </source>
</evidence>
<feature type="chain" id="PRO_5032693609" description="PEP-CTERM protein-sorting domain-containing protein" evidence="1">
    <location>
        <begin position="21"/>
        <end position="208"/>
    </location>
</feature>
<dbReference type="EMBL" id="CP064795">
    <property type="protein sequence ID" value="QPG06180.1"/>
    <property type="molecule type" value="Genomic_DNA"/>
</dbReference>
<proteinExistence type="predicted"/>
<evidence type="ECO:0008006" key="4">
    <source>
        <dbReference type="Google" id="ProtNLM"/>
    </source>
</evidence>
<reference evidence="2 3" key="1">
    <citation type="submission" date="2020-11" db="EMBL/GenBank/DDBJ databases">
        <title>Complete genome sequence for Salinimonas sp. strain G2-b.</title>
        <authorList>
            <person name="Park S.-J."/>
        </authorList>
    </citation>
    <scope>NUCLEOTIDE SEQUENCE [LARGE SCALE GENOMIC DNA]</scope>
    <source>
        <strain evidence="2 3">G2-b</strain>
    </source>
</reference>
<keyword evidence="3" id="KW-1185">Reference proteome</keyword>
<evidence type="ECO:0000256" key="1">
    <source>
        <dbReference type="SAM" id="SignalP"/>
    </source>
</evidence>
<evidence type="ECO:0000313" key="2">
    <source>
        <dbReference type="EMBL" id="QPG06180.1"/>
    </source>
</evidence>
<protein>
    <recommendedName>
        <fullName evidence="4">PEP-CTERM protein-sorting domain-containing protein</fullName>
    </recommendedName>
</protein>
<feature type="signal peptide" evidence="1">
    <location>
        <begin position="1"/>
        <end position="20"/>
    </location>
</feature>
<dbReference type="Proteomes" id="UP000595095">
    <property type="component" value="Chromosome"/>
</dbReference>
<name>A0A7S9DYG3_9ALTE</name>
<dbReference type="RefSeq" id="WP_195811257.1">
    <property type="nucleotide sequence ID" value="NZ_CP064795.1"/>
</dbReference>
<dbReference type="AlphaFoldDB" id="A0A7S9DYG3"/>
<keyword evidence="1" id="KW-0732">Signal</keyword>
<accession>A0A7S9DYG3</accession>
<organism evidence="2 3">
    <name type="scientific">Salinimonas marina</name>
    <dbReference type="NCBI Taxonomy" id="2785918"/>
    <lineage>
        <taxon>Bacteria</taxon>
        <taxon>Pseudomonadati</taxon>
        <taxon>Pseudomonadota</taxon>
        <taxon>Gammaproteobacteria</taxon>
        <taxon>Alteromonadales</taxon>
        <taxon>Alteromonadaceae</taxon>
        <taxon>Alteromonas/Salinimonas group</taxon>
        <taxon>Salinimonas</taxon>
    </lineage>
</organism>
<gene>
    <name evidence="2" type="ORF">IT774_02900</name>
</gene>